<organism evidence="2 3">
    <name type="scientific">Papaver somniferum</name>
    <name type="common">Opium poppy</name>
    <dbReference type="NCBI Taxonomy" id="3469"/>
    <lineage>
        <taxon>Eukaryota</taxon>
        <taxon>Viridiplantae</taxon>
        <taxon>Streptophyta</taxon>
        <taxon>Embryophyta</taxon>
        <taxon>Tracheophyta</taxon>
        <taxon>Spermatophyta</taxon>
        <taxon>Magnoliopsida</taxon>
        <taxon>Ranunculales</taxon>
        <taxon>Papaveraceae</taxon>
        <taxon>Papaveroideae</taxon>
        <taxon>Papaver</taxon>
    </lineage>
</organism>
<dbReference type="SUPFAM" id="SSF54236">
    <property type="entry name" value="Ubiquitin-like"/>
    <property type="match status" value="1"/>
</dbReference>
<reference evidence="2 3" key="1">
    <citation type="journal article" date="2018" name="Science">
        <title>The opium poppy genome and morphinan production.</title>
        <authorList>
            <person name="Guo L."/>
            <person name="Winzer T."/>
            <person name="Yang X."/>
            <person name="Li Y."/>
            <person name="Ning Z."/>
            <person name="He Z."/>
            <person name="Teodor R."/>
            <person name="Lu Y."/>
            <person name="Bowser T.A."/>
            <person name="Graham I.A."/>
            <person name="Ye K."/>
        </authorList>
    </citation>
    <scope>NUCLEOTIDE SEQUENCE [LARGE SCALE GENOMIC DNA]</scope>
    <source>
        <strain evidence="3">cv. HN1</strain>
        <tissue evidence="2">Leaves</tissue>
    </source>
</reference>
<sequence length="310" mass="34281">MKENISYTQSIPVSNQEIIFNGKLMWDEYRNVSYYVPRGAILQLLVCDKHLPGTYILPLAPLDPTALPPLPPSLLPFQFCSGHPSTCSPYPFFYGLSPLFRSLDLFPSSPCLSSSTLTYAEEDHHIPNYPPFMLPIPPTSLPLPVDHHVNQQNPQGTLETTGPSSSSTSNISFSKILFVLANIPLLRKQITMVMDSTETVRQLKKSIMVASPELPDVFAIVTSSGFELLDENCCLSVYQSFMDVSRVNVIFDPSKSKPFSQGVGISATNIRSHDTNSINDCPCKLQFKVFLVVGSNTMVMEMNPLANVGE</sequence>
<keyword evidence="3" id="KW-1185">Reference proteome</keyword>
<gene>
    <name evidence="2" type="ORF">C5167_002841</name>
</gene>
<dbReference type="InterPro" id="IPR029071">
    <property type="entry name" value="Ubiquitin-like_domsf"/>
</dbReference>
<dbReference type="EMBL" id="CM010723">
    <property type="protein sequence ID" value="RZC78599.1"/>
    <property type="molecule type" value="Genomic_DNA"/>
</dbReference>
<evidence type="ECO:0000259" key="1">
    <source>
        <dbReference type="PROSITE" id="PS50053"/>
    </source>
</evidence>
<dbReference type="PROSITE" id="PS50053">
    <property type="entry name" value="UBIQUITIN_2"/>
    <property type="match status" value="1"/>
</dbReference>
<name>A0A4Y7L2Y6_PAPSO</name>
<accession>A0A4Y7L2Y6</accession>
<proteinExistence type="predicted"/>
<dbReference type="AlphaFoldDB" id="A0A4Y7L2Y6"/>
<evidence type="ECO:0000313" key="2">
    <source>
        <dbReference type="EMBL" id="RZC78599.1"/>
    </source>
</evidence>
<dbReference type="Proteomes" id="UP000316621">
    <property type="component" value="Chromosome 9"/>
</dbReference>
<dbReference type="InterPro" id="IPR000626">
    <property type="entry name" value="Ubiquitin-like_dom"/>
</dbReference>
<evidence type="ECO:0000313" key="3">
    <source>
        <dbReference type="Proteomes" id="UP000316621"/>
    </source>
</evidence>
<protein>
    <recommendedName>
        <fullName evidence="1">Ubiquitin-like domain-containing protein</fullName>
    </recommendedName>
</protein>
<dbReference type="Gramene" id="RZC78599">
    <property type="protein sequence ID" value="RZC78599"/>
    <property type="gene ID" value="C5167_002841"/>
</dbReference>
<feature type="domain" description="Ubiquitin-like" evidence="1">
    <location>
        <begin position="1"/>
        <end position="46"/>
    </location>
</feature>